<reference evidence="1 2" key="1">
    <citation type="submission" date="2023-05" db="EMBL/GenBank/DDBJ databases">
        <title>Sequencing and Assembly of Streptomyces sp. NP73.</title>
        <authorList>
            <person name="Konwar A.N."/>
            <person name="Saikia K."/>
            <person name="Thakur D."/>
        </authorList>
    </citation>
    <scope>NUCLEOTIDE SEQUENCE [LARGE SCALE GENOMIC DNA]</scope>
    <source>
        <strain evidence="1 2">NP73</strain>
    </source>
</reference>
<dbReference type="EMBL" id="JASITI010000075">
    <property type="protein sequence ID" value="MDK9500831.1"/>
    <property type="molecule type" value="Genomic_DNA"/>
</dbReference>
<organism evidence="1 2">
    <name type="scientific">Streptomyces katrae</name>
    <dbReference type="NCBI Taxonomy" id="68223"/>
    <lineage>
        <taxon>Bacteria</taxon>
        <taxon>Bacillati</taxon>
        <taxon>Actinomycetota</taxon>
        <taxon>Actinomycetes</taxon>
        <taxon>Kitasatosporales</taxon>
        <taxon>Streptomycetaceae</taxon>
        <taxon>Streptomyces</taxon>
    </lineage>
</organism>
<evidence type="ECO:0000313" key="1">
    <source>
        <dbReference type="EMBL" id="MDK9500831.1"/>
    </source>
</evidence>
<sequence length="148" mass="15002">MPPSDRPSHRLLTAGAALCGALLAGGCATEPPAHPAAAAHAAHAGGSPAGRTATVEELASALGCTAESITEAEELRQGACATGQGAYRLTTFAAEEGLRSWLAETRVYGGVYLVGSRWVVTAQSPEALTALRERLGGTLETGEEHGGH</sequence>
<dbReference type="RefSeq" id="WP_285346328.1">
    <property type="nucleotide sequence ID" value="NZ_JASITI010000075.1"/>
</dbReference>
<accession>A0ABT7H4L6</accession>
<protein>
    <recommendedName>
        <fullName evidence="3">Lipoprotein</fullName>
    </recommendedName>
</protein>
<proteinExistence type="predicted"/>
<keyword evidence="2" id="KW-1185">Reference proteome</keyword>
<evidence type="ECO:0000313" key="2">
    <source>
        <dbReference type="Proteomes" id="UP001223390"/>
    </source>
</evidence>
<evidence type="ECO:0008006" key="3">
    <source>
        <dbReference type="Google" id="ProtNLM"/>
    </source>
</evidence>
<name>A0ABT7H4L6_9ACTN</name>
<comment type="caution">
    <text evidence="1">The sequence shown here is derived from an EMBL/GenBank/DDBJ whole genome shotgun (WGS) entry which is preliminary data.</text>
</comment>
<dbReference type="PROSITE" id="PS51257">
    <property type="entry name" value="PROKAR_LIPOPROTEIN"/>
    <property type="match status" value="1"/>
</dbReference>
<dbReference type="Proteomes" id="UP001223390">
    <property type="component" value="Unassembled WGS sequence"/>
</dbReference>
<gene>
    <name evidence="1" type="ORF">QEZ40_006853</name>
</gene>